<comment type="caution">
    <text evidence="25">The sequence shown here is derived from an EMBL/GenBank/DDBJ whole genome shotgun (WGS) entry which is preliminary data.</text>
</comment>
<evidence type="ECO:0000256" key="1">
    <source>
        <dbReference type="ARBA" id="ARBA00004170"/>
    </source>
</evidence>
<dbReference type="PROSITE" id="PS50007">
    <property type="entry name" value="PIPLC_X_DOMAIN"/>
    <property type="match status" value="1"/>
</dbReference>
<evidence type="ECO:0000256" key="11">
    <source>
        <dbReference type="ARBA" id="ARBA00023098"/>
    </source>
</evidence>
<evidence type="ECO:0000259" key="23">
    <source>
        <dbReference type="PROSITE" id="PS50008"/>
    </source>
</evidence>
<evidence type="ECO:0000259" key="22">
    <source>
        <dbReference type="PROSITE" id="PS50004"/>
    </source>
</evidence>
<keyword evidence="10 20" id="KW-0442">Lipid degradation</keyword>
<dbReference type="SUPFAM" id="SSF49562">
    <property type="entry name" value="C2 domain (Calcium/lipid-binding domain, CaLB)"/>
    <property type="match status" value="1"/>
</dbReference>
<dbReference type="InterPro" id="IPR011992">
    <property type="entry name" value="EF-hand-dom_pair"/>
</dbReference>
<dbReference type="CDD" id="cd08593">
    <property type="entry name" value="PI-PLCc_delta"/>
    <property type="match status" value="1"/>
</dbReference>
<feature type="domain" description="C2" evidence="22">
    <location>
        <begin position="705"/>
        <end position="830"/>
    </location>
</feature>
<keyword evidence="19" id="KW-0325">Glycoprotein</keyword>
<dbReference type="CDD" id="cd13363">
    <property type="entry name" value="PH_PLC_delta"/>
    <property type="match status" value="1"/>
</dbReference>
<keyword evidence="8 20" id="KW-0378">Hydrolase</keyword>
<dbReference type="InterPro" id="IPR035892">
    <property type="entry name" value="C2_domain_sf"/>
</dbReference>
<dbReference type="GO" id="GO:0032154">
    <property type="term" value="C:cleavage furrow"/>
    <property type="evidence" value="ECO:0007669"/>
    <property type="project" value="UniProtKB-SubCell"/>
</dbReference>
<feature type="binding site" evidence="18">
    <location>
        <position position="770"/>
    </location>
    <ligand>
        <name>Ca(2+)</name>
        <dbReference type="ChEBI" id="CHEBI:29108"/>
        <label>4</label>
    </ligand>
</feature>
<evidence type="ECO:0000256" key="6">
    <source>
        <dbReference type="ARBA" id="ARBA00022723"/>
    </source>
</evidence>
<evidence type="ECO:0000259" key="24">
    <source>
        <dbReference type="PROSITE" id="PS50222"/>
    </source>
</evidence>
<dbReference type="EC" id="3.1.4.11" evidence="20"/>
<dbReference type="PROSITE" id="PS50004">
    <property type="entry name" value="C2"/>
    <property type="match status" value="1"/>
</dbReference>
<feature type="binding site" evidence="18">
    <location>
        <position position="744"/>
    </location>
    <ligand>
        <name>Ca(2+)</name>
        <dbReference type="ChEBI" id="CHEBI:29108"/>
        <label>4</label>
    </ligand>
</feature>
<dbReference type="Gene3D" id="2.30.29.30">
    <property type="entry name" value="Pleckstrin-homology domain (PH domain)/Phosphotyrosine-binding domain (PTB)"/>
    <property type="match status" value="1"/>
</dbReference>
<evidence type="ECO:0000256" key="19">
    <source>
        <dbReference type="PIRSR" id="PIRSR628391-4"/>
    </source>
</evidence>
<dbReference type="FunFam" id="2.30.29.30:FF:000088">
    <property type="entry name" value="Phosphoinositide phospholipase C"/>
    <property type="match status" value="1"/>
</dbReference>
<dbReference type="SMART" id="SM00233">
    <property type="entry name" value="PH"/>
    <property type="match status" value="1"/>
</dbReference>
<comment type="subcellular location">
    <subcellularLocation>
        <location evidence="3">Cleavage furrow</location>
    </subcellularLocation>
    <subcellularLocation>
        <location evidence="2">Cytoplasm</location>
    </subcellularLocation>
    <subcellularLocation>
        <location evidence="1">Membrane</location>
        <topology evidence="1">Peripheral membrane protein</topology>
    </subcellularLocation>
</comment>
<feature type="binding site" evidence="18">
    <location>
        <position position="391"/>
    </location>
    <ligand>
        <name>Ca(2+)</name>
        <dbReference type="ChEBI" id="CHEBI:29108"/>
        <label>3</label>
        <note>catalytic</note>
    </ligand>
</feature>
<keyword evidence="11 20" id="KW-0443">Lipid metabolism</keyword>
<feature type="binding site" evidence="17">
    <location>
        <position position="641"/>
    </location>
    <ligand>
        <name>substrate</name>
    </ligand>
</feature>
<evidence type="ECO:0000256" key="13">
    <source>
        <dbReference type="ARBA" id="ARBA00023224"/>
    </source>
</evidence>
<comment type="catalytic activity">
    <reaction evidence="14">
        <text>a 1,2-diacyl-sn-glycero-3-phospho-(1D-myo-inositol-4,5-bisphosphate) + H2O = 1D-myo-inositol 1,4,5-trisphosphate + a 1,2-diacyl-sn-glycerol + H(+)</text>
        <dbReference type="Rhea" id="RHEA:33179"/>
        <dbReference type="ChEBI" id="CHEBI:15377"/>
        <dbReference type="ChEBI" id="CHEBI:15378"/>
        <dbReference type="ChEBI" id="CHEBI:17815"/>
        <dbReference type="ChEBI" id="CHEBI:58456"/>
        <dbReference type="ChEBI" id="CHEBI:203600"/>
        <dbReference type="EC" id="3.1.4.11"/>
    </reaction>
    <physiologicalReaction direction="left-to-right" evidence="14">
        <dbReference type="Rhea" id="RHEA:33180"/>
    </physiologicalReaction>
</comment>
<dbReference type="InterPro" id="IPR002048">
    <property type="entry name" value="EF_hand_dom"/>
</dbReference>
<organism evidence="25 26">
    <name type="scientific">Ophiophagus hannah</name>
    <name type="common">King cobra</name>
    <name type="synonym">Naja hannah</name>
    <dbReference type="NCBI Taxonomy" id="8665"/>
    <lineage>
        <taxon>Eukaryota</taxon>
        <taxon>Metazoa</taxon>
        <taxon>Chordata</taxon>
        <taxon>Craniata</taxon>
        <taxon>Vertebrata</taxon>
        <taxon>Euteleostomi</taxon>
        <taxon>Lepidosauria</taxon>
        <taxon>Squamata</taxon>
        <taxon>Bifurcata</taxon>
        <taxon>Unidentata</taxon>
        <taxon>Episquamata</taxon>
        <taxon>Toxicofera</taxon>
        <taxon>Serpentes</taxon>
        <taxon>Colubroidea</taxon>
        <taxon>Elapidae</taxon>
        <taxon>Elapinae</taxon>
        <taxon>Ophiophagus</taxon>
    </lineage>
</organism>
<dbReference type="Pfam" id="PF00168">
    <property type="entry name" value="C2"/>
    <property type="match status" value="1"/>
</dbReference>
<evidence type="ECO:0000256" key="2">
    <source>
        <dbReference type="ARBA" id="ARBA00004496"/>
    </source>
</evidence>
<gene>
    <name evidence="25" type="primary">PLCD1</name>
    <name evidence="25" type="ORF">L345_00350</name>
</gene>
<dbReference type="Pfam" id="PF00387">
    <property type="entry name" value="PI-PLC-Y"/>
    <property type="match status" value="1"/>
</dbReference>
<dbReference type="SUPFAM" id="SSF50729">
    <property type="entry name" value="PH domain-like"/>
    <property type="match status" value="1"/>
</dbReference>
<dbReference type="InterPro" id="IPR039504">
    <property type="entry name" value="PLC-delta3_EF-hand"/>
</dbReference>
<dbReference type="CDD" id="cd16218">
    <property type="entry name" value="EFh_PI-PLCdelta3"/>
    <property type="match status" value="1"/>
</dbReference>
<dbReference type="GO" id="GO:0016042">
    <property type="term" value="P:lipid catabolic process"/>
    <property type="evidence" value="ECO:0007669"/>
    <property type="project" value="UniProtKB-KW"/>
</dbReference>
<dbReference type="Gene3D" id="2.60.40.150">
    <property type="entry name" value="C2 domain"/>
    <property type="match status" value="1"/>
</dbReference>
<dbReference type="PANTHER" id="PTHR10336">
    <property type="entry name" value="PHOSPHOINOSITIDE-SPECIFIC PHOSPHOLIPASE C FAMILY PROTEIN"/>
    <property type="match status" value="1"/>
</dbReference>
<dbReference type="FunFam" id="1.10.238.10:FF:000071">
    <property type="entry name" value="Phosphoinositide phospholipase C"/>
    <property type="match status" value="1"/>
</dbReference>
<feature type="binding site" evidence="18">
    <location>
        <position position="799"/>
    </location>
    <ligand>
        <name>Ca(2+)</name>
        <dbReference type="ChEBI" id="CHEBI:29108"/>
        <label>5</label>
    </ligand>
</feature>
<dbReference type="GO" id="GO:0004435">
    <property type="term" value="F:phosphatidylinositol-4,5-bisphosphate phospholipase C activity"/>
    <property type="evidence" value="ECO:0007669"/>
    <property type="project" value="UniProtKB-EC"/>
</dbReference>
<feature type="glycosylation site" description="O-linked (GlcNAc) serine" evidence="19">
    <location>
        <position position="272"/>
    </location>
</feature>
<evidence type="ECO:0000259" key="21">
    <source>
        <dbReference type="PROSITE" id="PS50003"/>
    </source>
</evidence>
<evidence type="ECO:0000256" key="3">
    <source>
        <dbReference type="ARBA" id="ARBA00004626"/>
    </source>
</evidence>
<feature type="binding site" evidence="17">
    <location>
        <position position="614"/>
    </location>
    <ligand>
        <name>substrate</name>
    </ligand>
</feature>
<dbReference type="PANTHER" id="PTHR10336:SF33">
    <property type="entry name" value="1-PHOSPHATIDYLINOSITOL 4,5-BISPHOSPHATE PHOSPHODIESTERASE DELTA-3"/>
    <property type="match status" value="1"/>
</dbReference>
<proteinExistence type="predicted"/>
<dbReference type="PRINTS" id="PR00390">
    <property type="entry name" value="PHPHLIPASEC"/>
</dbReference>
<evidence type="ECO:0000256" key="17">
    <source>
        <dbReference type="PIRSR" id="PIRSR628391-2"/>
    </source>
</evidence>
<dbReference type="GO" id="GO:0035556">
    <property type="term" value="P:intracellular signal transduction"/>
    <property type="evidence" value="ECO:0007669"/>
    <property type="project" value="InterPro"/>
</dbReference>
<feature type="binding site" evidence="18">
    <location>
        <position position="420"/>
    </location>
    <ligand>
        <name>Ca(2+)</name>
        <dbReference type="ChEBI" id="CHEBI:29108"/>
        <label>3</label>
        <note>catalytic</note>
    </ligand>
</feature>
<dbReference type="InterPro" id="IPR001849">
    <property type="entry name" value="PH_domain"/>
</dbReference>
<dbReference type="FunFam" id="3.20.20.190:FF:000026">
    <property type="entry name" value="Phosphoinositide phospholipase C"/>
    <property type="match status" value="1"/>
</dbReference>
<dbReference type="CDD" id="cd00275">
    <property type="entry name" value="C2_PLC_like"/>
    <property type="match status" value="1"/>
</dbReference>
<keyword evidence="4" id="KW-0963">Cytoplasm</keyword>
<keyword evidence="9 18" id="KW-0106">Calcium</keyword>
<evidence type="ECO:0000256" key="8">
    <source>
        <dbReference type="ARBA" id="ARBA00022801"/>
    </source>
</evidence>
<keyword evidence="7" id="KW-0677">Repeat</keyword>
<dbReference type="PROSITE" id="PS50003">
    <property type="entry name" value="PH_DOMAIN"/>
    <property type="match status" value="1"/>
</dbReference>
<keyword evidence="13" id="KW-0807">Transducer</keyword>
<dbReference type="GO" id="GO:0005737">
    <property type="term" value="C:cytoplasm"/>
    <property type="evidence" value="ECO:0007669"/>
    <property type="project" value="UniProtKB-SubCell"/>
</dbReference>
<dbReference type="OrthoDB" id="269822at2759"/>
<reference evidence="25 26" key="1">
    <citation type="journal article" date="2013" name="Proc. Natl. Acad. Sci. U.S.A.">
        <title>The king cobra genome reveals dynamic gene evolution and adaptation in the snake venom system.</title>
        <authorList>
            <person name="Vonk F.J."/>
            <person name="Casewell N.R."/>
            <person name="Henkel C.V."/>
            <person name="Heimberg A.M."/>
            <person name="Jansen H.J."/>
            <person name="McCleary R.J."/>
            <person name="Kerkkamp H.M."/>
            <person name="Vos R.A."/>
            <person name="Guerreiro I."/>
            <person name="Calvete J.J."/>
            <person name="Wuster W."/>
            <person name="Woods A.E."/>
            <person name="Logan J.M."/>
            <person name="Harrison R.A."/>
            <person name="Castoe T.A."/>
            <person name="de Koning A.P."/>
            <person name="Pollock D.D."/>
            <person name="Yandell M."/>
            <person name="Calderon D."/>
            <person name="Renjifo C."/>
            <person name="Currier R.B."/>
            <person name="Salgado D."/>
            <person name="Pla D."/>
            <person name="Sanz L."/>
            <person name="Hyder A.S."/>
            <person name="Ribeiro J.M."/>
            <person name="Arntzen J.W."/>
            <person name="van den Thillart G.E."/>
            <person name="Boetzer M."/>
            <person name="Pirovano W."/>
            <person name="Dirks R.P."/>
            <person name="Spaink H.P."/>
            <person name="Duboule D."/>
            <person name="McGlinn E."/>
            <person name="Kini R.M."/>
            <person name="Richardson M.K."/>
        </authorList>
    </citation>
    <scope>NUCLEOTIDE SEQUENCE</scope>
    <source>
        <tissue evidence="25">Blood</tissue>
    </source>
</reference>
<evidence type="ECO:0000256" key="5">
    <source>
        <dbReference type="ARBA" id="ARBA00022553"/>
    </source>
</evidence>
<comment type="cofactor">
    <cofactor evidence="18">
        <name>Ca(2+)</name>
        <dbReference type="ChEBI" id="CHEBI:29108"/>
    </cofactor>
    <text evidence="18">Binds 3 Ca(2+) ions per subunit. Two of the Ca(2+) ions are bound to the C2 domain.</text>
</comment>
<feature type="domain" description="PH" evidence="21">
    <location>
        <begin position="79"/>
        <end position="188"/>
    </location>
</feature>
<name>V8PIL3_OPHHA</name>
<feature type="active site" evidence="16">
    <location>
        <position position="435"/>
    </location>
</feature>
<dbReference type="SUPFAM" id="SSF51695">
    <property type="entry name" value="PLC-like phosphodiesterases"/>
    <property type="match status" value="1"/>
</dbReference>
<dbReference type="SMART" id="SM00148">
    <property type="entry name" value="PLCXc"/>
    <property type="match status" value="1"/>
</dbReference>
<sequence>MEELSNPRGTARSKNWVSEVPGDRVAPERGKGVLRLPRSFLVILLGSDAALIKVYAGYTFYGNIWSMFALGLTDDEDIKIMLKGTSFWKVKTYQPRKQRLFRLLEDGMSIWFETRFKKARSKHIFSILHVESIREGYQSEGLRKFGGSFAEEQCFTIVFRGKRKNLDLAARTGTEAQQWVRGLTKLMVRCEAMSQREKLEQYPSFLYRERLRNGGNGHRVKSPTWIHGILHEADKNKDNKMSFKEIKNMLRIVNIDMNDIYAYQLFKECDKSNNDRLEESEIEEFCTRLMKRPELEDIFHQYSGEDCVLSAEELQEFLHDQGEEASLQQAQHIIQTYELNEKARQHNLMMLDGFTMYLLSSAGNVLNQAHAGIYQDMSQPLCHYFISSSHNTYLTDNQIGGASSTEAYVRALMKGCRCVELDCWEGSNGEPIIYHGHTLTSKILFRDVIESIRDHAFKHSSYPVILSLENHCGLEQQSTMAHHLKTILGDMLLIQPLDGDLSKQLPSPEQLKGKILVKGKKLSENKTDPRVYLISNREEEMQEEEDQRFMSSLQEIRPLQVSIPSFLEEIPTWLAKDVLQISRELSDVVVYCRAVPFQSLSDALLHQKPAEMSSFSERKARKLIKDSGNFFVRYNTRYLSRIYPLGLKMNSSNYNPQEMWNVGCQIVALNFQTPGAEMDLNDGRFLVNGRCGYVLKPAFLCNNQSNFDPKVPIHRSGQHPIVLTIKVITAQQLPKLNKEKSSSIIDPFVRIEIHGIPADCCKKETEYRLNNGFNPCWNETLIFQIQVPDLALVRFVVEDYDTTSSNDFVGQFTLPLPSIREGYRHIHLLSKDGTSLSPATLFVHVRCRKM</sequence>
<evidence type="ECO:0000256" key="18">
    <source>
        <dbReference type="PIRSR" id="PIRSR628391-3"/>
    </source>
</evidence>
<feature type="active site" evidence="16">
    <location>
        <position position="390"/>
    </location>
</feature>
<evidence type="ECO:0000256" key="20">
    <source>
        <dbReference type="RuleBase" id="RU361133"/>
    </source>
</evidence>
<dbReference type="InterPro" id="IPR001711">
    <property type="entry name" value="PLipase_C_Pinositol-sp_Y"/>
</dbReference>
<dbReference type="Gene3D" id="3.20.20.190">
    <property type="entry name" value="Phosphatidylinositol (PI) phosphodiesterase"/>
    <property type="match status" value="1"/>
</dbReference>
<keyword evidence="12" id="KW-0472">Membrane</keyword>
<protein>
    <recommendedName>
        <fullName evidence="20">Phosphoinositide phospholipase C</fullName>
        <ecNumber evidence="20">3.1.4.11</ecNumber>
    </recommendedName>
</protein>
<accession>V8PIL3</accession>
<feature type="binding site" evidence="18">
    <location>
        <position position="469"/>
    </location>
    <ligand>
        <name>Ca(2+)</name>
        <dbReference type="ChEBI" id="CHEBI:29108"/>
        <label>3</label>
        <note>catalytic</note>
    </ligand>
</feature>
<feature type="binding site" evidence="18">
    <location>
        <position position="746"/>
    </location>
    <ligand>
        <name>Ca(2+)</name>
        <dbReference type="ChEBI" id="CHEBI:29108"/>
        <label>4</label>
    </ligand>
</feature>
<dbReference type="SMART" id="SM00149">
    <property type="entry name" value="PLCYc"/>
    <property type="match status" value="1"/>
</dbReference>
<dbReference type="PROSITE" id="PS00018">
    <property type="entry name" value="EF_HAND_1"/>
    <property type="match status" value="2"/>
</dbReference>
<dbReference type="InterPro" id="IPR000909">
    <property type="entry name" value="PLipase_C_PInositol-sp_X_dom"/>
</dbReference>
<dbReference type="EMBL" id="AZIM01000035">
    <property type="protein sequence ID" value="ETE73806.1"/>
    <property type="molecule type" value="Genomic_DNA"/>
</dbReference>
<evidence type="ECO:0000256" key="7">
    <source>
        <dbReference type="ARBA" id="ARBA00022737"/>
    </source>
</evidence>
<dbReference type="FunFam" id="1.10.238.10:FF:000005">
    <property type="entry name" value="Phosphoinositide phospholipase C"/>
    <property type="match status" value="1"/>
</dbReference>
<feature type="binding site" evidence="18">
    <location>
        <position position="800"/>
    </location>
    <ligand>
        <name>Ca(2+)</name>
        <dbReference type="ChEBI" id="CHEBI:29108"/>
        <label>5</label>
    </ligand>
</feature>
<evidence type="ECO:0000256" key="12">
    <source>
        <dbReference type="ARBA" id="ARBA00023136"/>
    </source>
</evidence>
<keyword evidence="5" id="KW-0597">Phosphoprotein</keyword>
<dbReference type="InterPro" id="IPR011993">
    <property type="entry name" value="PH-like_dom_sf"/>
</dbReference>
<dbReference type="InterPro" id="IPR017946">
    <property type="entry name" value="PLC-like_Pdiesterase_TIM-brl"/>
</dbReference>
<dbReference type="PROSITE" id="PS50222">
    <property type="entry name" value="EF_HAND_2"/>
    <property type="match status" value="1"/>
</dbReference>
<dbReference type="InterPro" id="IPR018247">
    <property type="entry name" value="EF_Hand_1_Ca_BS"/>
</dbReference>
<feature type="binding site" evidence="18">
    <location>
        <position position="801"/>
    </location>
    <ligand>
        <name>Ca(2+)</name>
        <dbReference type="ChEBI" id="CHEBI:29108"/>
        <label>5</label>
    </ligand>
</feature>
<evidence type="ECO:0000313" key="26">
    <source>
        <dbReference type="Proteomes" id="UP000018936"/>
    </source>
</evidence>
<dbReference type="SUPFAM" id="SSF47473">
    <property type="entry name" value="EF-hand"/>
    <property type="match status" value="1"/>
</dbReference>
<evidence type="ECO:0000256" key="14">
    <source>
        <dbReference type="ARBA" id="ARBA00023674"/>
    </source>
</evidence>
<dbReference type="Gene3D" id="1.10.238.10">
    <property type="entry name" value="EF-hand"/>
    <property type="match status" value="2"/>
</dbReference>
<dbReference type="SMART" id="SM00239">
    <property type="entry name" value="C2"/>
    <property type="match status" value="1"/>
</dbReference>
<evidence type="ECO:0000313" key="25">
    <source>
        <dbReference type="EMBL" id="ETE73806.1"/>
    </source>
</evidence>
<evidence type="ECO:0000256" key="15">
    <source>
        <dbReference type="ARBA" id="ARBA00055041"/>
    </source>
</evidence>
<feature type="domain" description="PI-PLC Y-box" evidence="23">
    <location>
        <begin position="585"/>
        <end position="700"/>
    </location>
</feature>
<dbReference type="FunFam" id="2.60.40.150:FF:000058">
    <property type="entry name" value="Phosphoinositide phospholipase C"/>
    <property type="match status" value="1"/>
</dbReference>
<keyword evidence="26" id="KW-1185">Reference proteome</keyword>
<dbReference type="InterPro" id="IPR028391">
    <property type="entry name" value="PLC-delta1_cat"/>
</dbReference>
<feature type="non-terminal residue" evidence="25">
    <location>
        <position position="1"/>
    </location>
</feature>
<evidence type="ECO:0000256" key="16">
    <source>
        <dbReference type="PIRSR" id="PIRSR628391-1"/>
    </source>
</evidence>
<dbReference type="InterPro" id="IPR000008">
    <property type="entry name" value="C2_dom"/>
</dbReference>
<evidence type="ECO:0000256" key="10">
    <source>
        <dbReference type="ARBA" id="ARBA00022963"/>
    </source>
</evidence>
<feature type="binding site" evidence="17">
    <location>
        <position position="520"/>
    </location>
    <ligand>
        <name>substrate</name>
    </ligand>
</feature>
<comment type="function">
    <text evidence="15">Hydrolyzes the phosphatidylinositol 4,5-bisphosphate (PIP2) to generate 2 second messenger molecules diacylglycerol (DAG) and inositol 1,4,5-trisphosphate (IP3). DAG mediates the activation of protein kinase C (PKC), while IP3 releases Ca(2+) from intracellular stores. Essential for trophoblast and placental development. May participate in cytokinesis by hydrolyzing PIP2 at the cleavage furrow. Regulates neurite outgrowth through the inhibition of RhoA/Rho kinase signaling.</text>
</comment>
<feature type="domain" description="EF-hand" evidence="24">
    <location>
        <begin position="221"/>
        <end position="256"/>
    </location>
</feature>
<feature type="binding site" evidence="17">
    <location>
        <position position="518"/>
    </location>
    <ligand>
        <name>substrate</name>
    </ligand>
</feature>
<keyword evidence="6 18" id="KW-0479">Metal-binding</keyword>
<dbReference type="Pfam" id="PF14788">
    <property type="entry name" value="EF-hand_10"/>
    <property type="match status" value="1"/>
</dbReference>
<feature type="binding site" evidence="18">
    <location>
        <position position="422"/>
    </location>
    <ligand>
        <name>Ca(2+)</name>
        <dbReference type="ChEBI" id="CHEBI:29108"/>
        <label>3</label>
        <note>catalytic</note>
    </ligand>
</feature>
<evidence type="ECO:0000256" key="4">
    <source>
        <dbReference type="ARBA" id="ARBA00022490"/>
    </source>
</evidence>
<dbReference type="AlphaFoldDB" id="V8PIL3"/>
<dbReference type="InterPro" id="IPR001192">
    <property type="entry name" value="PI-PLC_fam"/>
</dbReference>
<dbReference type="PROSITE" id="PS50008">
    <property type="entry name" value="PIPLC_Y_DOMAIN"/>
    <property type="match status" value="1"/>
</dbReference>
<dbReference type="Proteomes" id="UP000018936">
    <property type="component" value="Unassembled WGS sequence"/>
</dbReference>
<evidence type="ECO:0000256" key="9">
    <source>
        <dbReference type="ARBA" id="ARBA00022837"/>
    </source>
</evidence>
<dbReference type="Pfam" id="PF00388">
    <property type="entry name" value="PI-PLC-X"/>
    <property type="match status" value="1"/>
</dbReference>
<dbReference type="GO" id="GO:0005509">
    <property type="term" value="F:calcium ion binding"/>
    <property type="evidence" value="ECO:0007669"/>
    <property type="project" value="InterPro"/>
</dbReference>